<evidence type="ECO:0000256" key="1">
    <source>
        <dbReference type="ARBA" id="ARBA00022741"/>
    </source>
</evidence>
<evidence type="ECO:0000256" key="5">
    <source>
        <dbReference type="ARBA" id="ARBA00024310"/>
    </source>
</evidence>
<comment type="domain">
    <text evidence="9">The Q motif is unique to and characteristic of the DEAD box family of RNA helicases and controls ATP binding and hydrolysis.</text>
</comment>
<dbReference type="GO" id="GO:0030490">
    <property type="term" value="P:maturation of SSU-rRNA"/>
    <property type="evidence" value="ECO:0007669"/>
    <property type="project" value="InterPro"/>
</dbReference>
<feature type="compositionally biased region" description="Acidic residues" evidence="10">
    <location>
        <begin position="727"/>
        <end position="752"/>
    </location>
</feature>
<evidence type="ECO:0000256" key="10">
    <source>
        <dbReference type="SAM" id="MobiDB-lite"/>
    </source>
</evidence>
<name>A0AAJ0M8V2_9PEZI</name>
<evidence type="ECO:0000256" key="4">
    <source>
        <dbReference type="ARBA" id="ARBA00022884"/>
    </source>
</evidence>
<dbReference type="CDD" id="cd03078">
    <property type="entry name" value="GST_N_Metaxin1_like"/>
    <property type="match status" value="1"/>
</dbReference>
<keyword evidence="9" id="KW-0347">Helicase</keyword>
<feature type="compositionally biased region" description="Acidic residues" evidence="10">
    <location>
        <begin position="459"/>
        <end position="474"/>
    </location>
</feature>
<feature type="region of interest" description="Disordered" evidence="10">
    <location>
        <begin position="411"/>
        <end position="512"/>
    </location>
</feature>
<accession>A0AAJ0M8V2</accession>
<keyword evidence="3 9" id="KW-0067">ATP-binding</keyword>
<keyword evidence="4 9" id="KW-0694">RNA-binding</keyword>
<dbReference type="PANTHER" id="PTHR24031">
    <property type="entry name" value="RNA HELICASE"/>
    <property type="match status" value="1"/>
</dbReference>
<dbReference type="InterPro" id="IPR019564">
    <property type="entry name" value="Sam37/metaxin_N"/>
</dbReference>
<dbReference type="GO" id="GO:0003724">
    <property type="term" value="F:RNA helicase activity"/>
    <property type="evidence" value="ECO:0007669"/>
    <property type="project" value="UniProtKB-EC"/>
</dbReference>
<feature type="compositionally biased region" description="Basic residues" evidence="10">
    <location>
        <begin position="445"/>
        <end position="454"/>
    </location>
</feature>
<feature type="compositionally biased region" description="Basic and acidic residues" evidence="10">
    <location>
        <begin position="554"/>
        <end position="571"/>
    </location>
</feature>
<proteinExistence type="inferred from homology"/>
<dbReference type="InterPro" id="IPR044764">
    <property type="entry name" value="DDX52/Rok1_DEADc"/>
</dbReference>
<dbReference type="Pfam" id="PF00271">
    <property type="entry name" value="Helicase_C"/>
    <property type="match status" value="1"/>
</dbReference>
<dbReference type="InterPro" id="IPR014001">
    <property type="entry name" value="Helicase_ATP-bd"/>
</dbReference>
<evidence type="ECO:0000256" key="7">
    <source>
        <dbReference type="ARBA" id="ARBA00024367"/>
    </source>
</evidence>
<feature type="compositionally biased region" description="Basic and acidic residues" evidence="10">
    <location>
        <begin position="1103"/>
        <end position="1118"/>
    </location>
</feature>
<evidence type="ECO:0000313" key="13">
    <source>
        <dbReference type="EMBL" id="KAK3341786.1"/>
    </source>
</evidence>
<protein>
    <recommendedName>
        <fullName evidence="9">ATP-dependent RNA helicase</fullName>
        <ecNumber evidence="9">3.6.4.13</ecNumber>
    </recommendedName>
</protein>
<reference evidence="13" key="2">
    <citation type="submission" date="2023-06" db="EMBL/GenBank/DDBJ databases">
        <authorList>
            <consortium name="Lawrence Berkeley National Laboratory"/>
            <person name="Haridas S."/>
            <person name="Hensen N."/>
            <person name="Bonometti L."/>
            <person name="Westerberg I."/>
            <person name="Brannstrom I.O."/>
            <person name="Guillou S."/>
            <person name="Cros-Aarteil S."/>
            <person name="Calhoun S."/>
            <person name="Kuo A."/>
            <person name="Mondo S."/>
            <person name="Pangilinan J."/>
            <person name="Riley R."/>
            <person name="Labutti K."/>
            <person name="Andreopoulos B."/>
            <person name="Lipzen A."/>
            <person name="Chen C."/>
            <person name="Yanf M."/>
            <person name="Daum C."/>
            <person name="Ng V."/>
            <person name="Clum A."/>
            <person name="Steindorff A."/>
            <person name="Ohm R."/>
            <person name="Martin F."/>
            <person name="Silar P."/>
            <person name="Natvig D."/>
            <person name="Lalanne C."/>
            <person name="Gautier V."/>
            <person name="Ament-Velasquez S.L."/>
            <person name="Kruys A."/>
            <person name="Hutchinson M.I."/>
            <person name="Powell A.J."/>
            <person name="Barry K."/>
            <person name="Miller A.N."/>
            <person name="Grigoriev I.V."/>
            <person name="Debuchy R."/>
            <person name="Gladieux P."/>
            <person name="Thoren M.H."/>
            <person name="Johannesson H."/>
        </authorList>
    </citation>
    <scope>NUCLEOTIDE SEQUENCE</scope>
    <source>
        <strain evidence="13">CBS 955.72</strain>
    </source>
</reference>
<feature type="compositionally biased region" description="Acidic residues" evidence="10">
    <location>
        <begin position="1142"/>
        <end position="1151"/>
    </location>
</feature>
<dbReference type="InterPro" id="IPR027417">
    <property type="entry name" value="P-loop_NTPase"/>
</dbReference>
<comment type="catalytic activity">
    <reaction evidence="8 9">
        <text>ATP + H2O = ADP + phosphate + H(+)</text>
        <dbReference type="Rhea" id="RHEA:13065"/>
        <dbReference type="ChEBI" id="CHEBI:15377"/>
        <dbReference type="ChEBI" id="CHEBI:15378"/>
        <dbReference type="ChEBI" id="CHEBI:30616"/>
        <dbReference type="ChEBI" id="CHEBI:43474"/>
        <dbReference type="ChEBI" id="CHEBI:456216"/>
        <dbReference type="EC" id="3.6.4.13"/>
    </reaction>
</comment>
<comment type="subunit">
    <text evidence="7">Interacts with the U3 snoRNA and is associated with the 90S and 40S pre-ribosomes.</text>
</comment>
<feature type="compositionally biased region" description="Polar residues" evidence="10">
    <location>
        <begin position="415"/>
        <end position="433"/>
    </location>
</feature>
<dbReference type="AlphaFoldDB" id="A0AAJ0M8V2"/>
<dbReference type="GO" id="GO:0001401">
    <property type="term" value="C:SAM complex"/>
    <property type="evidence" value="ECO:0007669"/>
    <property type="project" value="InterPro"/>
</dbReference>
<comment type="function">
    <text evidence="9">RNA helicase.</text>
</comment>
<comment type="caution">
    <text evidence="13">The sequence shown here is derived from an EMBL/GenBank/DDBJ whole genome shotgun (WGS) entry which is preliminary data.</text>
</comment>
<reference evidence="13" key="1">
    <citation type="journal article" date="2023" name="Mol. Phylogenet. Evol.">
        <title>Genome-scale phylogeny and comparative genomics of the fungal order Sordariales.</title>
        <authorList>
            <person name="Hensen N."/>
            <person name="Bonometti L."/>
            <person name="Westerberg I."/>
            <person name="Brannstrom I.O."/>
            <person name="Guillou S."/>
            <person name="Cros-Aarteil S."/>
            <person name="Calhoun S."/>
            <person name="Haridas S."/>
            <person name="Kuo A."/>
            <person name="Mondo S."/>
            <person name="Pangilinan J."/>
            <person name="Riley R."/>
            <person name="LaButti K."/>
            <person name="Andreopoulos B."/>
            <person name="Lipzen A."/>
            <person name="Chen C."/>
            <person name="Yan M."/>
            <person name="Daum C."/>
            <person name="Ng V."/>
            <person name="Clum A."/>
            <person name="Steindorff A."/>
            <person name="Ohm R.A."/>
            <person name="Martin F."/>
            <person name="Silar P."/>
            <person name="Natvig D.O."/>
            <person name="Lalanne C."/>
            <person name="Gautier V."/>
            <person name="Ament-Velasquez S.L."/>
            <person name="Kruys A."/>
            <person name="Hutchinson M.I."/>
            <person name="Powell A.J."/>
            <person name="Barry K."/>
            <person name="Miller A.N."/>
            <person name="Grigoriev I.V."/>
            <person name="Debuchy R."/>
            <person name="Gladieux P."/>
            <person name="Hiltunen Thoren M."/>
            <person name="Johannesson H."/>
        </authorList>
    </citation>
    <scope>NUCLEOTIDE SEQUENCE</scope>
    <source>
        <strain evidence="13">CBS 955.72</strain>
    </source>
</reference>
<dbReference type="GO" id="GO:0003723">
    <property type="term" value="F:RNA binding"/>
    <property type="evidence" value="ECO:0007669"/>
    <property type="project" value="UniProtKB-UniRule"/>
</dbReference>
<organism evidence="13 14">
    <name type="scientific">Lasiosphaeria hispida</name>
    <dbReference type="NCBI Taxonomy" id="260671"/>
    <lineage>
        <taxon>Eukaryota</taxon>
        <taxon>Fungi</taxon>
        <taxon>Dikarya</taxon>
        <taxon>Ascomycota</taxon>
        <taxon>Pezizomycotina</taxon>
        <taxon>Sordariomycetes</taxon>
        <taxon>Sordariomycetidae</taxon>
        <taxon>Sordariales</taxon>
        <taxon>Lasiosphaeriaceae</taxon>
        <taxon>Lasiosphaeria</taxon>
    </lineage>
</organism>
<evidence type="ECO:0000259" key="12">
    <source>
        <dbReference type="PROSITE" id="PS51194"/>
    </source>
</evidence>
<keyword evidence="1 9" id="KW-0547">Nucleotide-binding</keyword>
<dbReference type="SUPFAM" id="SSF52540">
    <property type="entry name" value="P-loop containing nucleoside triphosphate hydrolases"/>
    <property type="match status" value="1"/>
</dbReference>
<dbReference type="Gene3D" id="3.40.50.300">
    <property type="entry name" value="P-loop containing nucleotide triphosphate hydrolases"/>
    <property type="match status" value="2"/>
</dbReference>
<evidence type="ECO:0000256" key="8">
    <source>
        <dbReference type="ARBA" id="ARBA00047984"/>
    </source>
</evidence>
<dbReference type="EC" id="3.6.4.13" evidence="9"/>
<keyword evidence="14" id="KW-1185">Reference proteome</keyword>
<dbReference type="SMART" id="SM00490">
    <property type="entry name" value="HELICc"/>
    <property type="match status" value="1"/>
</dbReference>
<dbReference type="InterPro" id="IPR001650">
    <property type="entry name" value="Helicase_C-like"/>
</dbReference>
<dbReference type="CDD" id="cd18787">
    <property type="entry name" value="SF2_C_DEAD"/>
    <property type="match status" value="1"/>
</dbReference>
<evidence type="ECO:0000256" key="3">
    <source>
        <dbReference type="ARBA" id="ARBA00022840"/>
    </source>
</evidence>
<dbReference type="InterPro" id="IPR011545">
    <property type="entry name" value="DEAD/DEAH_box_helicase_dom"/>
</dbReference>
<feature type="compositionally biased region" description="Basic and acidic residues" evidence="10">
    <location>
        <begin position="753"/>
        <end position="770"/>
    </location>
</feature>
<comment type="similarity">
    <text evidence="6">Belongs to the DEAD box helicase family. DDX52/ROK1 subfamily.</text>
</comment>
<dbReference type="Pfam" id="PF00270">
    <property type="entry name" value="DEAD"/>
    <property type="match status" value="2"/>
</dbReference>
<sequence length="1151" mass="124028">MAPTMELHVWGGAFGLPSIDPESLAAIAYFTETSSPGVFKLIPTSPSAVPTNQLPSLYIPSTNTWISSFAAITAFTRTASSISMRTTGVVRDGPPLTPAQKADSAAYTAFLTLHAAPLLALSLYVSSANWAASTRPAYSAVLPFPLAWTEPPAIRAAMIRRAEHLGMSGLDTDAVAEKEGRLEAAAAAAGWVTARKTVREMLAPEQKGRIRLERLAGDVFEVLVEVDWDGVSRETRCLGLAYLALMDVASLPRPWLGEVMREKYPACARALKKLWAEVFPPGSKLPWVRNGPENSVLRVGARFANGLIKDVPVLGQAWHRFWAGVRRRGLQNQAEAKGHKASVGTFLAANMLTLIVTTSAILGFRAMAGNGPSLSVQILATLRPRAGTACQPKPQSMTMDILKILSRGLKPNPQRKAQTAGTPLLPSSGSRPNPQFFHDDVGATKSKKRKRRKGAQADDAADGNDGDSDSDVSDVDYFNPKPAAPTPGTASTTEVPTNNPEPPSSKPKSPKLLAEDECRQILRSHRLKLTILSRTAPPPPPAEEPPTKRSRKGKKDEAKPDPAPAKDDKKQIYPQPLAAFGALKYVYGVPPTLADNLTRQGFRVPTEVQMGALPLLLRPQTALKKSKDVDLGADGGVDFLGVAPTGSGKTISFLIPAIDGVLSRRGEVKEGEVREHVLEAIVVAPTRELASQIVNEGRKLALGTGARVVLMKKSLNLVAEEVRQEGLEEEAEEVVESEQEDGAEQESEEEGSDAEKGDKKDRSKEPKGPARVDILVTTPKILLNFLTGGKPGVKRMLPSVRSLILDEADVLLDPIFRKQTLGIWRACINPDLSLTCWSATMGSNIETLITKQVEKRAKYLRTDPKPLVRLVVGLKDTAVPNITHKLIYTATEQGKLLSLRQLLHPVSSADSGPPLRPPFLVFTQTIERARSLHDELKYDIPLEAGGSARIAVLHSSLPDSVRSKIMTRFRTGDVWVLITTDVLARGVDFAGVNGVVNYDVPGSAAAYVHRSGRTGRAGREGGVAVTFYTKDDIPFVKSVANVIAMSEKQAGKDGKAEGGGTVQKWLLDALPKVAKVDKRKLKVRGVESRRTGGKASITTQGSYERRKENNKRGAIDASKKRKREAKKVKKDGGEGGAAGSGDDGEWGGLDD</sequence>
<feature type="region of interest" description="Disordered" evidence="10">
    <location>
        <begin position="528"/>
        <end position="573"/>
    </location>
</feature>
<keyword evidence="2 9" id="KW-0378">Hydrolase</keyword>
<feature type="domain" description="Helicase ATP-binding" evidence="11">
    <location>
        <begin position="630"/>
        <end position="859"/>
    </location>
</feature>
<dbReference type="EMBL" id="JAUIQD010000008">
    <property type="protein sequence ID" value="KAK3341786.1"/>
    <property type="molecule type" value="Genomic_DNA"/>
</dbReference>
<evidence type="ECO:0000256" key="2">
    <source>
        <dbReference type="ARBA" id="ARBA00022801"/>
    </source>
</evidence>
<dbReference type="PROSITE" id="PS51192">
    <property type="entry name" value="HELICASE_ATP_BIND_1"/>
    <property type="match status" value="1"/>
</dbReference>
<dbReference type="Pfam" id="PF10568">
    <property type="entry name" value="Tom37"/>
    <property type="match status" value="1"/>
</dbReference>
<evidence type="ECO:0000256" key="6">
    <source>
        <dbReference type="ARBA" id="ARBA00024355"/>
    </source>
</evidence>
<dbReference type="GO" id="GO:0005524">
    <property type="term" value="F:ATP binding"/>
    <property type="evidence" value="ECO:0007669"/>
    <property type="project" value="UniProtKB-UniRule"/>
</dbReference>
<evidence type="ECO:0000259" key="11">
    <source>
        <dbReference type="PROSITE" id="PS51192"/>
    </source>
</evidence>
<dbReference type="Proteomes" id="UP001275084">
    <property type="component" value="Unassembled WGS sequence"/>
</dbReference>
<dbReference type="GO" id="GO:0016787">
    <property type="term" value="F:hydrolase activity"/>
    <property type="evidence" value="ECO:0007669"/>
    <property type="project" value="UniProtKB-KW"/>
</dbReference>
<dbReference type="CDD" id="cd17957">
    <property type="entry name" value="DEADc_DDX52"/>
    <property type="match status" value="1"/>
</dbReference>
<feature type="domain" description="Helicase C-terminal" evidence="12">
    <location>
        <begin position="898"/>
        <end position="1059"/>
    </location>
</feature>
<feature type="region of interest" description="Disordered" evidence="10">
    <location>
        <begin position="1084"/>
        <end position="1151"/>
    </location>
</feature>
<dbReference type="PROSITE" id="PS51194">
    <property type="entry name" value="HELICASE_CTER"/>
    <property type="match status" value="1"/>
</dbReference>
<evidence type="ECO:0000256" key="9">
    <source>
        <dbReference type="RuleBase" id="RU365068"/>
    </source>
</evidence>
<comment type="function">
    <text evidence="5">ATP-dependent RNA helicase involved in 40S ribosomal subunit biogenesis. Required for the processing and cleavage of 35S pre-rRNA at sites A0, A1, and A2, leading to mature 18S rRNA.</text>
</comment>
<evidence type="ECO:0000313" key="14">
    <source>
        <dbReference type="Proteomes" id="UP001275084"/>
    </source>
</evidence>
<gene>
    <name evidence="13" type="ORF">B0T25DRAFT_635860</name>
</gene>
<feature type="compositionally biased region" description="Basic residues" evidence="10">
    <location>
        <begin position="1119"/>
        <end position="1129"/>
    </location>
</feature>
<feature type="region of interest" description="Disordered" evidence="10">
    <location>
        <begin position="726"/>
        <end position="770"/>
    </location>
</feature>
<dbReference type="SMART" id="SM00487">
    <property type="entry name" value="DEXDc"/>
    <property type="match status" value="1"/>
</dbReference>
<feature type="compositionally biased region" description="Low complexity" evidence="10">
    <location>
        <begin position="486"/>
        <end position="498"/>
    </location>
</feature>